<organism evidence="1">
    <name type="scientific">Siphoviridae sp. ctKwY15</name>
    <dbReference type="NCBI Taxonomy" id="2827843"/>
    <lineage>
        <taxon>Viruses</taxon>
        <taxon>Duplodnaviria</taxon>
        <taxon>Heunggongvirae</taxon>
        <taxon>Uroviricota</taxon>
        <taxon>Caudoviricetes</taxon>
    </lineage>
</organism>
<proteinExistence type="predicted"/>
<protein>
    <submittedName>
        <fullName evidence="1">Uncharacterized protein</fullName>
    </submittedName>
</protein>
<evidence type="ECO:0000313" key="1">
    <source>
        <dbReference type="EMBL" id="DAF54483.1"/>
    </source>
</evidence>
<sequence>MDVRLKQCLALINRSLDYHPDDTNLLQARNILSGLVNGYNVVEDSYGICCWRILD</sequence>
<dbReference type="EMBL" id="BK032679">
    <property type="protein sequence ID" value="DAF54483.1"/>
    <property type="molecule type" value="Genomic_DNA"/>
</dbReference>
<name>A0A8S5SUK1_9CAUD</name>
<reference evidence="1" key="1">
    <citation type="journal article" date="2021" name="Proc. Natl. Acad. Sci. U.S.A.">
        <title>A Catalog of Tens of Thousands of Viruses from Human Metagenomes Reveals Hidden Associations with Chronic Diseases.</title>
        <authorList>
            <person name="Tisza M.J."/>
            <person name="Buck C.B."/>
        </authorList>
    </citation>
    <scope>NUCLEOTIDE SEQUENCE</scope>
    <source>
        <strain evidence="1">CtKwY15</strain>
    </source>
</reference>
<accession>A0A8S5SUK1</accession>